<dbReference type="Proteomes" id="UP001374579">
    <property type="component" value="Unassembled WGS sequence"/>
</dbReference>
<feature type="region of interest" description="Disordered" evidence="7">
    <location>
        <begin position="1597"/>
        <end position="1674"/>
    </location>
</feature>
<feature type="compositionally biased region" description="Basic and acidic residues" evidence="7">
    <location>
        <begin position="1349"/>
        <end position="1362"/>
    </location>
</feature>
<keyword evidence="5" id="KW-1133">Transmembrane helix</keyword>
<evidence type="ECO:0000256" key="6">
    <source>
        <dbReference type="ARBA" id="ARBA00023136"/>
    </source>
</evidence>
<accession>A0AAN9B1B2</accession>
<protein>
    <recommendedName>
        <fullName evidence="16">Transmembrane protein 131</fullName>
    </recommendedName>
</protein>
<feature type="domain" description="TMEM131L fifth Ig-like" evidence="13">
    <location>
        <begin position="1007"/>
        <end position="1072"/>
    </location>
</feature>
<feature type="compositionally biased region" description="Polar residues" evidence="7">
    <location>
        <begin position="1264"/>
        <end position="1287"/>
    </location>
</feature>
<dbReference type="Pfam" id="PF24499">
    <property type="entry name" value="Ig_TMEM131L_4"/>
    <property type="match status" value="1"/>
</dbReference>
<feature type="compositionally biased region" description="Low complexity" evidence="7">
    <location>
        <begin position="1615"/>
        <end position="1635"/>
    </location>
</feature>
<feature type="region of interest" description="Disordered" evidence="7">
    <location>
        <begin position="1304"/>
        <end position="1471"/>
    </location>
</feature>
<feature type="compositionally biased region" description="Basic and acidic residues" evidence="7">
    <location>
        <begin position="1400"/>
        <end position="1420"/>
    </location>
</feature>
<evidence type="ECO:0000256" key="2">
    <source>
        <dbReference type="ARBA" id="ARBA00006682"/>
    </source>
</evidence>
<evidence type="ECO:0000259" key="9">
    <source>
        <dbReference type="Pfam" id="PF12371"/>
    </source>
</evidence>
<evidence type="ECO:0000256" key="5">
    <source>
        <dbReference type="ARBA" id="ARBA00022989"/>
    </source>
</evidence>
<dbReference type="InterPro" id="IPR055435">
    <property type="entry name" value="Ig_TMEM131L_3"/>
</dbReference>
<dbReference type="EMBL" id="JBAMIC010000013">
    <property type="protein sequence ID" value="KAK7097335.1"/>
    <property type="molecule type" value="Genomic_DNA"/>
</dbReference>
<comment type="similarity">
    <text evidence="2">Belongs to the TMEM131 family.</text>
</comment>
<feature type="compositionally biased region" description="Polar residues" evidence="7">
    <location>
        <begin position="1636"/>
        <end position="1653"/>
    </location>
</feature>
<evidence type="ECO:0000256" key="7">
    <source>
        <dbReference type="SAM" id="MobiDB-lite"/>
    </source>
</evidence>
<evidence type="ECO:0000256" key="8">
    <source>
        <dbReference type="SAM" id="SignalP"/>
    </source>
</evidence>
<evidence type="ECO:0000256" key="1">
    <source>
        <dbReference type="ARBA" id="ARBA00004479"/>
    </source>
</evidence>
<name>A0AAN9B1B2_9CAEN</name>
<evidence type="ECO:0000256" key="3">
    <source>
        <dbReference type="ARBA" id="ARBA00022692"/>
    </source>
</evidence>
<feature type="signal peptide" evidence="8">
    <location>
        <begin position="1"/>
        <end position="30"/>
    </location>
</feature>
<dbReference type="InterPro" id="IPR013783">
    <property type="entry name" value="Ig-like_fold"/>
</dbReference>
<dbReference type="Pfam" id="PF24495">
    <property type="entry name" value="Ig_TMEM131_2"/>
    <property type="match status" value="1"/>
</dbReference>
<reference evidence="14 15" key="1">
    <citation type="submission" date="2024-02" db="EMBL/GenBank/DDBJ databases">
        <title>Chromosome-scale genome assembly of the rough periwinkle Littorina saxatilis.</title>
        <authorList>
            <person name="De Jode A."/>
            <person name="Faria R."/>
            <person name="Formenti G."/>
            <person name="Sims Y."/>
            <person name="Smith T.P."/>
            <person name="Tracey A."/>
            <person name="Wood J.M.D."/>
            <person name="Zagrodzka Z.B."/>
            <person name="Johannesson K."/>
            <person name="Butlin R.K."/>
            <person name="Leder E.H."/>
        </authorList>
    </citation>
    <scope>NUCLEOTIDE SEQUENCE [LARGE SCALE GENOMIC DNA]</scope>
    <source>
        <strain evidence="14">Snail1</strain>
        <tissue evidence="14">Muscle</tissue>
    </source>
</reference>
<dbReference type="PANTHER" id="PTHR22050">
    <property type="entry name" value="RW1 PROTEIN HOMOLOG"/>
    <property type="match status" value="1"/>
</dbReference>
<feature type="compositionally biased region" description="Pro residues" evidence="7">
    <location>
        <begin position="1970"/>
        <end position="1979"/>
    </location>
</feature>
<dbReference type="InterPro" id="IPR056311">
    <property type="entry name" value="TMEM131_Ig_2"/>
</dbReference>
<feature type="compositionally biased region" description="Basic residues" evidence="7">
    <location>
        <begin position="1304"/>
        <end position="1314"/>
    </location>
</feature>
<dbReference type="InterPro" id="IPR055436">
    <property type="entry name" value="Ig_TMEM131L_4"/>
</dbReference>
<dbReference type="Pfam" id="PF12371">
    <property type="entry name" value="TMEM131_like_N"/>
    <property type="match status" value="1"/>
</dbReference>
<feature type="region of interest" description="Disordered" evidence="7">
    <location>
        <begin position="1927"/>
        <end position="1979"/>
    </location>
</feature>
<feature type="domain" description="TMEM131L fourth Ig-like" evidence="12">
    <location>
        <begin position="805"/>
        <end position="952"/>
    </location>
</feature>
<feature type="region of interest" description="Disordered" evidence="7">
    <location>
        <begin position="1241"/>
        <end position="1287"/>
    </location>
</feature>
<evidence type="ECO:0000259" key="11">
    <source>
        <dbReference type="Pfam" id="PF24498"/>
    </source>
</evidence>
<evidence type="ECO:0008006" key="16">
    <source>
        <dbReference type="Google" id="ProtNLM"/>
    </source>
</evidence>
<dbReference type="Pfam" id="PF24501">
    <property type="entry name" value="Ig_TMEM131L_5"/>
    <property type="match status" value="1"/>
</dbReference>
<evidence type="ECO:0000259" key="13">
    <source>
        <dbReference type="Pfam" id="PF24501"/>
    </source>
</evidence>
<sequence length="1979" mass="217465">MARLDLHTTDGVLDILRFVLLVQTLQYCLSCMCVAESHNQAFIQTDKHLTYIDGDLSGVPLEINPGHTVFSAEPLLDDENFYSSGIRLDPPMLDFEEQPVGMPRMEKVIVQNTDSKNSLHLLSISGSTNHFHCSFFQDKTVPPGGNTTFDVVFLARQVGNVENTLYIHTSIGSVRYQVFGVGIPNPFRLRPYLGARVPINNSFSPVIQMHNPYGSKIQVVEMFSSEGDLHLELPSGEREATQELWEIKPYETKNVMRANFVGRVESNHTAFIRIKTDQDSSEKLLILPVEVEFSAEPGIYSPIEMLDFGILRTLDDPKTLRLNLINTGVKAAHITSVTVSPPNDAISIDFRPLKLQPDSSRQYTAAHITFRAVKALQPKQWSGKITVKTKNNHQKLVIPYQASVLHGSLVYNANTTYFFSAKVLKNLTRPLTLTNTFNFSVVIFNISLPPEAAQFFTVLNFSSPVIVGPQQTVMPLLLLFHPNATQLTFTTTLTLHTNASTFLIPLIVYNGLLKVIHHRPEKSQGQMDFGTMGVNETRSMIFTIRNDNPVDLVMARFETNMSWAKIELLGVEKGNGTTLTRLHNASDIDTDPLIIKPYHYAVFTVNIVAPHVEGAYAAEVWMFTQFEDLFIPITFRTAEGSLYAIPEKFLFEKVFPGKVPYKVLQIHSTFQDYMVVTQVTFQPQDMRFYFQEQDSNIILKPQAATVVGKIFFDSKRECKDDCYVGLPTFTPAGHQWLLGLTLDKDVADTDQYLYTRLQQKWHRLERTGQNTANVTIELDTNQVRGFLFSAQAHLHWPSLVRKSKLKFPLTQIGNISRADFIVENSADTPVLIQVLPLSLYPNPGTIIDLTSHGLSSDLTDFIETEDLDTFRLYDLENLTPGASSPVLDHIKNVENTLGVTPHKQSIAAILQPGGKLKVQIGFQPRDDLARSSLILIRNNLTIMDTVVVTGQGCSGEMKFSNKKPGSQSPLTFEMTEKHLKNCDISEKKPSKLLVPHFTVRRQFTMRNTGQLAFYVQGFSINDSPCEGYGFKVLDCDGFEMLPNTTKKVDIAFTPDFTMSRIRRMLTVHTSLGPPANYTLQATVPPHLLSRCSSALPRPHWEPVLYYCIMCIMSFLFLCICLAAYFEGDRIIMADIIRRKLKVSNATQTFDKGKVFDLRNVAGLGPVSPRSPSAVQSMPSSSALGQDLRVAAAKSMIQANGHVEYHSQTNGHKPLLGRILSTIRRLNPSQLLFASSKSNMLKAPSKAPESNGSCLSKESEPPVLTRTNSNSGRTTISSDSTSPVEQPSALETTVALDKTYTNHVKATKKGKASKRHMTDNGNIIPNGSAPEDISDYKLNKDSSCPSAAKKLAEADDDPRDRSTASEAADDYLDDDTSPILDSTHTSRLPAKVRGKKLRGKSRGERDLLKERLLRRDNSVPDDKDETSSTTTDSSAGGEQDDKQNSNARDSTPEPYIPMNLGGPRKSKKKPDRAVAAVFNGDLTEDDNNFELTSKSKAHRKIRVNPKIFGGDIMRPSTLELDYTLPKEKEQNGALANADLQRRSKKARAQPKSDYLLRTVGDDDSDRDSPPPAWDQPTSCSPAPDDLSELSIQTETFAQQSGGVGSAGFGRTGGGLSPDNLSGSSRSSSYSSIVSATGLGSPTTTQTDAVASSQRLAGRSHHSPLGDGGRFQAGFPAYSEPSLAGLAPPKTSPGLMTAEARPNGQWTSVPVNPNLNGPVGSNFRLQTIDEHTAPFFGPQPNADGFAKPEYFAAGGDNYLQYGDGSEHSLTMMQQLQAERRQRFLKFQQRKKEDWPGFDVPPVGNDSLWDSDYLPLDPHNAWTSPSDPPATTASSGFWSTLTNSASSGWNSLQNLANIWSPSTPTAPPPANSQSPPPTPPVAASATSLAVTTVAQNSTLRPDAPPFTAADSQAGYLSNAAVSAAAAAASIASAAPQSQMSDTNTFSPFSTPMADIWKPASTSSSGDTTWGQFLPPPPIKDDK</sequence>
<feature type="domain" description="TMEM131 second Ig-like" evidence="10">
    <location>
        <begin position="186"/>
        <end position="275"/>
    </location>
</feature>
<keyword evidence="15" id="KW-1185">Reference proteome</keyword>
<dbReference type="Gene3D" id="2.60.40.10">
    <property type="entry name" value="Immunoglobulins"/>
    <property type="match status" value="1"/>
</dbReference>
<feature type="compositionally biased region" description="Polar residues" evidence="7">
    <location>
        <begin position="1932"/>
        <end position="1946"/>
    </location>
</feature>
<dbReference type="GO" id="GO:0016020">
    <property type="term" value="C:membrane"/>
    <property type="evidence" value="ECO:0007669"/>
    <property type="project" value="UniProtKB-SubCell"/>
</dbReference>
<feature type="compositionally biased region" description="Pro residues" evidence="7">
    <location>
        <begin position="1861"/>
        <end position="1877"/>
    </location>
</feature>
<feature type="region of interest" description="Disordered" evidence="7">
    <location>
        <begin position="1530"/>
        <end position="1585"/>
    </location>
</feature>
<comment type="subcellular location">
    <subcellularLocation>
        <location evidence="1">Membrane</location>
        <topology evidence="1">Single-pass type I membrane protein</topology>
    </subcellularLocation>
</comment>
<dbReference type="InterPro" id="IPR022113">
    <property type="entry name" value="TMEM131L_N"/>
</dbReference>
<comment type="caution">
    <text evidence="14">The sequence shown here is derived from an EMBL/GenBank/DDBJ whole genome shotgun (WGS) entry which is preliminary data.</text>
</comment>
<feature type="region of interest" description="Disordered" evidence="7">
    <location>
        <begin position="1854"/>
        <end position="1882"/>
    </location>
</feature>
<gene>
    <name evidence="14" type="ORF">V1264_004329</name>
</gene>
<dbReference type="InterPro" id="IPR039877">
    <property type="entry name" value="TMEM131-like"/>
</dbReference>
<keyword evidence="3" id="KW-0812">Transmembrane</keyword>
<feature type="compositionally biased region" description="Basic residues" evidence="7">
    <location>
        <begin position="1389"/>
        <end position="1399"/>
    </location>
</feature>
<evidence type="ECO:0000313" key="14">
    <source>
        <dbReference type="EMBL" id="KAK7097335.1"/>
    </source>
</evidence>
<organism evidence="14 15">
    <name type="scientific">Littorina saxatilis</name>
    <dbReference type="NCBI Taxonomy" id="31220"/>
    <lineage>
        <taxon>Eukaryota</taxon>
        <taxon>Metazoa</taxon>
        <taxon>Spiralia</taxon>
        <taxon>Lophotrochozoa</taxon>
        <taxon>Mollusca</taxon>
        <taxon>Gastropoda</taxon>
        <taxon>Caenogastropoda</taxon>
        <taxon>Littorinimorpha</taxon>
        <taxon>Littorinoidea</taxon>
        <taxon>Littorinidae</taxon>
        <taxon>Littorina</taxon>
    </lineage>
</organism>
<evidence type="ECO:0000256" key="4">
    <source>
        <dbReference type="ARBA" id="ARBA00022729"/>
    </source>
</evidence>
<dbReference type="Pfam" id="PF24498">
    <property type="entry name" value="Ig_TMEM131L_3"/>
    <property type="match status" value="1"/>
</dbReference>
<feature type="chain" id="PRO_5043022911" description="Transmembrane protein 131" evidence="8">
    <location>
        <begin position="31"/>
        <end position="1979"/>
    </location>
</feature>
<evidence type="ECO:0000259" key="10">
    <source>
        <dbReference type="Pfam" id="PF24495"/>
    </source>
</evidence>
<feature type="compositionally biased region" description="Acidic residues" evidence="7">
    <location>
        <begin position="1366"/>
        <end position="1375"/>
    </location>
</feature>
<keyword evidence="6" id="KW-0472">Membrane</keyword>
<feature type="compositionally biased region" description="Gly residues" evidence="7">
    <location>
        <begin position="1600"/>
        <end position="1614"/>
    </location>
</feature>
<feature type="domain" description="Transmembrane protein 131-like N-terminal" evidence="9">
    <location>
        <begin position="87"/>
        <end position="169"/>
    </location>
</feature>
<feature type="compositionally biased region" description="Polar residues" evidence="7">
    <location>
        <begin position="1956"/>
        <end position="1967"/>
    </location>
</feature>
<dbReference type="PANTHER" id="PTHR22050:SF0">
    <property type="entry name" value="TRANSMEMBRANE PROTEIN 131 HOMOLOG"/>
    <property type="match status" value="1"/>
</dbReference>
<keyword evidence="4 8" id="KW-0732">Signal</keyword>
<dbReference type="InterPro" id="IPR055437">
    <property type="entry name" value="TMEM131L_Ig_5"/>
</dbReference>
<evidence type="ECO:0000313" key="15">
    <source>
        <dbReference type="Proteomes" id="UP001374579"/>
    </source>
</evidence>
<evidence type="ECO:0000259" key="12">
    <source>
        <dbReference type="Pfam" id="PF24499"/>
    </source>
</evidence>
<feature type="domain" description="TMEM131L third Ig-like" evidence="11">
    <location>
        <begin position="425"/>
        <end position="509"/>
    </location>
</feature>
<proteinExistence type="inferred from homology"/>